<dbReference type="CDD" id="cd02966">
    <property type="entry name" value="TlpA_like_family"/>
    <property type="match status" value="1"/>
</dbReference>
<feature type="chain" id="PRO_5026312345" evidence="4">
    <location>
        <begin position="27"/>
        <end position="171"/>
    </location>
</feature>
<dbReference type="Proteomes" id="UP000426027">
    <property type="component" value="Chromosome"/>
</dbReference>
<gene>
    <name evidence="6" type="ORF">GLV81_11255</name>
</gene>
<sequence>MRMKSFLPLLLLVTVTFCCTSCGPKAATENSTASTAPTEKILPALALQHADGGAFELSSLLGKKVMVNLWASWCGPCREEMPSIEALAQSIDTSKAAVVLISLDEDKADGMRFLQGKNLQRWAYFPTTDLPDIFNVPGIPATFFFNEKGEMIKEIVGTEDYNTPAFKQLLQ</sequence>
<dbReference type="GO" id="GO:0030313">
    <property type="term" value="C:cell envelope"/>
    <property type="evidence" value="ECO:0007669"/>
    <property type="project" value="UniProtKB-SubCell"/>
</dbReference>
<dbReference type="PROSITE" id="PS51352">
    <property type="entry name" value="THIOREDOXIN_2"/>
    <property type="match status" value="1"/>
</dbReference>
<evidence type="ECO:0000313" key="7">
    <source>
        <dbReference type="Proteomes" id="UP000426027"/>
    </source>
</evidence>
<evidence type="ECO:0000313" key="6">
    <source>
        <dbReference type="EMBL" id="QGW28599.1"/>
    </source>
</evidence>
<dbReference type="PANTHER" id="PTHR42852">
    <property type="entry name" value="THIOL:DISULFIDE INTERCHANGE PROTEIN DSBE"/>
    <property type="match status" value="1"/>
</dbReference>
<dbReference type="GO" id="GO:0017004">
    <property type="term" value="P:cytochrome complex assembly"/>
    <property type="evidence" value="ECO:0007669"/>
    <property type="project" value="UniProtKB-KW"/>
</dbReference>
<feature type="domain" description="Thioredoxin" evidence="5">
    <location>
        <begin position="36"/>
        <end position="171"/>
    </location>
</feature>
<reference evidence="6 7" key="1">
    <citation type="submission" date="2019-11" db="EMBL/GenBank/DDBJ databases">
        <authorList>
            <person name="Im W.T."/>
        </authorList>
    </citation>
    <scope>NUCLEOTIDE SEQUENCE [LARGE SCALE GENOMIC DNA]</scope>
    <source>
        <strain evidence="6 7">SB-02</strain>
    </source>
</reference>
<organism evidence="6 7">
    <name type="scientific">Phnomibacter ginsenosidimutans</name>
    <dbReference type="NCBI Taxonomy" id="2676868"/>
    <lineage>
        <taxon>Bacteria</taxon>
        <taxon>Pseudomonadati</taxon>
        <taxon>Bacteroidota</taxon>
        <taxon>Chitinophagia</taxon>
        <taxon>Chitinophagales</taxon>
        <taxon>Chitinophagaceae</taxon>
        <taxon>Phnomibacter</taxon>
    </lineage>
</organism>
<evidence type="ECO:0000256" key="1">
    <source>
        <dbReference type="ARBA" id="ARBA00004196"/>
    </source>
</evidence>
<dbReference type="PANTHER" id="PTHR42852:SF13">
    <property type="entry name" value="PROTEIN DIPZ"/>
    <property type="match status" value="1"/>
</dbReference>
<dbReference type="RefSeq" id="WP_157478952.1">
    <property type="nucleotide sequence ID" value="NZ_CP046566.1"/>
</dbReference>
<dbReference type="Pfam" id="PF08534">
    <property type="entry name" value="Redoxin"/>
    <property type="match status" value="1"/>
</dbReference>
<keyword evidence="4" id="KW-0732">Signal</keyword>
<protein>
    <submittedName>
        <fullName evidence="6">Redoxin family protein</fullName>
    </submittedName>
</protein>
<accession>A0A6I6GU31</accession>
<comment type="subcellular location">
    <subcellularLocation>
        <location evidence="1">Cell envelope</location>
    </subcellularLocation>
</comment>
<dbReference type="InterPro" id="IPR050553">
    <property type="entry name" value="Thioredoxin_ResA/DsbE_sf"/>
</dbReference>
<dbReference type="InterPro" id="IPR013766">
    <property type="entry name" value="Thioredoxin_domain"/>
</dbReference>
<name>A0A6I6GU31_9BACT</name>
<evidence type="ECO:0000256" key="4">
    <source>
        <dbReference type="SAM" id="SignalP"/>
    </source>
</evidence>
<keyword evidence="7" id="KW-1185">Reference proteome</keyword>
<proteinExistence type="predicted"/>
<evidence type="ECO:0000259" key="5">
    <source>
        <dbReference type="PROSITE" id="PS51352"/>
    </source>
</evidence>
<dbReference type="PROSITE" id="PS00194">
    <property type="entry name" value="THIOREDOXIN_1"/>
    <property type="match status" value="1"/>
</dbReference>
<dbReference type="InterPro" id="IPR017937">
    <property type="entry name" value="Thioredoxin_CS"/>
</dbReference>
<feature type="signal peptide" evidence="4">
    <location>
        <begin position="1"/>
        <end position="26"/>
    </location>
</feature>
<keyword evidence="3" id="KW-0676">Redox-active center</keyword>
<keyword evidence="2" id="KW-0201">Cytochrome c-type biogenesis</keyword>
<dbReference type="KEGG" id="fls:GLV81_11255"/>
<evidence type="ECO:0000256" key="2">
    <source>
        <dbReference type="ARBA" id="ARBA00022748"/>
    </source>
</evidence>
<dbReference type="InterPro" id="IPR036249">
    <property type="entry name" value="Thioredoxin-like_sf"/>
</dbReference>
<dbReference type="GO" id="GO:0016491">
    <property type="term" value="F:oxidoreductase activity"/>
    <property type="evidence" value="ECO:0007669"/>
    <property type="project" value="InterPro"/>
</dbReference>
<dbReference type="InterPro" id="IPR013740">
    <property type="entry name" value="Redoxin"/>
</dbReference>
<dbReference type="Gene3D" id="3.40.30.10">
    <property type="entry name" value="Glutaredoxin"/>
    <property type="match status" value="1"/>
</dbReference>
<evidence type="ECO:0000256" key="3">
    <source>
        <dbReference type="ARBA" id="ARBA00023284"/>
    </source>
</evidence>
<dbReference type="SUPFAM" id="SSF52833">
    <property type="entry name" value="Thioredoxin-like"/>
    <property type="match status" value="1"/>
</dbReference>
<dbReference type="EMBL" id="CP046566">
    <property type="protein sequence ID" value="QGW28599.1"/>
    <property type="molecule type" value="Genomic_DNA"/>
</dbReference>
<dbReference type="AlphaFoldDB" id="A0A6I6GU31"/>